<sequence>MMANGGDIQRTSNAPNDQRVENSLHFKGSKDQTSPTFQQLLQRDGSNWSRISSQIKKIEDDGNRHRRKSVLAKVKEAAKRLKLTLRRKKDSDTNESRFVGPKDNGEDDAEYHSARSNKLENLSTKQSKDEHTSSSKVTLATLDLFKPHEFPQTNSRFSSPMVSTIRCGEGKSDRSVEDGSDVRHKRSLKKLQVSVKDYLMHKFEPGEEERALSKVITQTLSPRPDKTTYVDNNVNLDFKSKSLPTFTNVNTNTCSKITPIKQSYSLGSNASTNINQTFKSTFASYQDHFLGSSSTNDMILNDSSSTNGLNQSLTGLASGDKKTWARGHTATSGRWAPVSRIIQKPLPTIHIEANTVKLVSCN</sequence>
<evidence type="ECO:0000313" key="3">
    <source>
        <dbReference type="EMBL" id="KAD3068222.1"/>
    </source>
</evidence>
<feature type="compositionally biased region" description="Polar residues" evidence="1">
    <location>
        <begin position="151"/>
        <end position="162"/>
    </location>
</feature>
<dbReference type="PANTHER" id="PTHR33836">
    <property type="entry name" value="LOW-TEMPERATURE-INDUCED 65 KDA PROTEIN-RELATED"/>
    <property type="match status" value="1"/>
</dbReference>
<comment type="caution">
    <text evidence="3">The sequence shown here is derived from an EMBL/GenBank/DDBJ whole genome shotgun (WGS) entry which is preliminary data.</text>
</comment>
<feature type="compositionally biased region" description="Polar residues" evidence="1">
    <location>
        <begin position="114"/>
        <end position="125"/>
    </location>
</feature>
<dbReference type="EMBL" id="SZYD01000017">
    <property type="protein sequence ID" value="KAD3068222.1"/>
    <property type="molecule type" value="Genomic_DNA"/>
</dbReference>
<feature type="compositionally biased region" description="Basic and acidic residues" evidence="1">
    <location>
        <begin position="168"/>
        <end position="182"/>
    </location>
</feature>
<dbReference type="Pfam" id="PF23399">
    <property type="entry name" value="LTI65_PGEED"/>
    <property type="match status" value="1"/>
</dbReference>
<dbReference type="PANTHER" id="PTHR33836:SF7">
    <property type="entry name" value="LOW-TEMPERATURE-INDUCED PROTEIN"/>
    <property type="match status" value="1"/>
</dbReference>
<evidence type="ECO:0000313" key="4">
    <source>
        <dbReference type="Proteomes" id="UP000326396"/>
    </source>
</evidence>
<name>A0A5N6M374_9ASTR</name>
<organism evidence="3 4">
    <name type="scientific">Mikania micrantha</name>
    <name type="common">bitter vine</name>
    <dbReference type="NCBI Taxonomy" id="192012"/>
    <lineage>
        <taxon>Eukaryota</taxon>
        <taxon>Viridiplantae</taxon>
        <taxon>Streptophyta</taxon>
        <taxon>Embryophyta</taxon>
        <taxon>Tracheophyta</taxon>
        <taxon>Spermatophyta</taxon>
        <taxon>Magnoliopsida</taxon>
        <taxon>eudicotyledons</taxon>
        <taxon>Gunneridae</taxon>
        <taxon>Pentapetalae</taxon>
        <taxon>asterids</taxon>
        <taxon>campanulids</taxon>
        <taxon>Asterales</taxon>
        <taxon>Asteraceae</taxon>
        <taxon>Asteroideae</taxon>
        <taxon>Heliantheae alliance</taxon>
        <taxon>Eupatorieae</taxon>
        <taxon>Mikania</taxon>
    </lineage>
</organism>
<feature type="region of interest" description="Disordered" evidence="1">
    <location>
        <begin position="1"/>
        <end position="45"/>
    </location>
</feature>
<accession>A0A5N6M374</accession>
<evidence type="ECO:0000256" key="1">
    <source>
        <dbReference type="SAM" id="MobiDB-lite"/>
    </source>
</evidence>
<proteinExistence type="predicted"/>
<feature type="compositionally biased region" description="Polar residues" evidence="1">
    <location>
        <begin position="31"/>
        <end position="45"/>
    </location>
</feature>
<feature type="region of interest" description="Disordered" evidence="1">
    <location>
        <begin position="151"/>
        <end position="183"/>
    </location>
</feature>
<dbReference type="AlphaFoldDB" id="A0A5N6M374"/>
<feature type="region of interest" description="Disordered" evidence="1">
    <location>
        <begin position="85"/>
        <end position="136"/>
    </location>
</feature>
<feature type="domain" description="LTI65/LTI78 PGEED repeat" evidence="2">
    <location>
        <begin position="193"/>
        <end position="220"/>
    </location>
</feature>
<dbReference type="InterPro" id="IPR037491">
    <property type="entry name" value="LTI78/LTI65"/>
</dbReference>
<reference evidence="3 4" key="1">
    <citation type="submission" date="2019-05" db="EMBL/GenBank/DDBJ databases">
        <title>Mikania micrantha, genome provides insights into the molecular mechanism of rapid growth.</title>
        <authorList>
            <person name="Liu B."/>
        </authorList>
    </citation>
    <scope>NUCLEOTIDE SEQUENCE [LARGE SCALE GENOMIC DNA]</scope>
    <source>
        <strain evidence="3">NLD-2019</strain>
        <tissue evidence="3">Leaf</tissue>
    </source>
</reference>
<dbReference type="OrthoDB" id="670168at2759"/>
<feature type="compositionally biased region" description="Basic and acidic residues" evidence="1">
    <location>
        <begin position="18"/>
        <end position="30"/>
    </location>
</feature>
<keyword evidence="4" id="KW-1185">Reference proteome</keyword>
<protein>
    <recommendedName>
        <fullName evidence="2">LTI65/LTI78 PGEED repeat domain-containing protein</fullName>
    </recommendedName>
</protein>
<dbReference type="GO" id="GO:0009737">
    <property type="term" value="P:response to abscisic acid"/>
    <property type="evidence" value="ECO:0007669"/>
    <property type="project" value="InterPro"/>
</dbReference>
<dbReference type="InterPro" id="IPR057059">
    <property type="entry name" value="LTI65/LTI78_PGEED"/>
</dbReference>
<evidence type="ECO:0000259" key="2">
    <source>
        <dbReference type="Pfam" id="PF23399"/>
    </source>
</evidence>
<gene>
    <name evidence="3" type="ORF">E3N88_36102</name>
</gene>
<dbReference type="Proteomes" id="UP000326396">
    <property type="component" value="Linkage Group LG7"/>
</dbReference>